<keyword evidence="1" id="KW-0812">Transmembrane</keyword>
<feature type="transmembrane region" description="Helical" evidence="1">
    <location>
        <begin position="38"/>
        <end position="57"/>
    </location>
</feature>
<dbReference type="AlphaFoldDB" id="A0A510XW85"/>
<evidence type="ECO:0000256" key="1">
    <source>
        <dbReference type="SAM" id="Phobius"/>
    </source>
</evidence>
<organism evidence="2 3">
    <name type="scientific">Pseudoalteromonas espejiana</name>
    <dbReference type="NCBI Taxonomy" id="28107"/>
    <lineage>
        <taxon>Bacteria</taxon>
        <taxon>Pseudomonadati</taxon>
        <taxon>Pseudomonadota</taxon>
        <taxon>Gammaproteobacteria</taxon>
        <taxon>Alteromonadales</taxon>
        <taxon>Pseudoalteromonadaceae</taxon>
        <taxon>Pseudoalteromonas</taxon>
    </lineage>
</organism>
<gene>
    <name evidence="2" type="ORF">PES01_21170</name>
</gene>
<sequence length="103" mass="12035">MQNTMMNVCYVAGWLALTISFLLIGFSKFKHARFKLKLFTFLNCILAYQVIFTVWQWFLNGNVTVNNQWLLLVAQALCSIICYLSVQRRKSKVRPNLDSFSMD</sequence>
<reference evidence="2 3" key="1">
    <citation type="submission" date="2019-07" db="EMBL/GenBank/DDBJ databases">
        <title>Whole genome shotgun sequence of Pseudoalteromonas espejiana NBRC 102222.</title>
        <authorList>
            <person name="Hosoyama A."/>
            <person name="Uohara A."/>
            <person name="Ohji S."/>
            <person name="Ichikawa N."/>
        </authorList>
    </citation>
    <scope>NUCLEOTIDE SEQUENCE [LARGE SCALE GENOMIC DNA]</scope>
    <source>
        <strain evidence="2 3">NBRC 102222</strain>
    </source>
</reference>
<proteinExistence type="predicted"/>
<feature type="transmembrane region" description="Helical" evidence="1">
    <location>
        <begin position="6"/>
        <end position="26"/>
    </location>
</feature>
<keyword evidence="1" id="KW-0472">Membrane</keyword>
<dbReference type="EMBL" id="BJUM01000018">
    <property type="protein sequence ID" value="GEK55272.1"/>
    <property type="molecule type" value="Genomic_DNA"/>
</dbReference>
<comment type="caution">
    <text evidence="2">The sequence shown here is derived from an EMBL/GenBank/DDBJ whole genome shotgun (WGS) entry which is preliminary data.</text>
</comment>
<protein>
    <submittedName>
        <fullName evidence="2">Uncharacterized protein</fullName>
    </submittedName>
</protein>
<accession>A0A510XW85</accession>
<evidence type="ECO:0000313" key="3">
    <source>
        <dbReference type="Proteomes" id="UP000321419"/>
    </source>
</evidence>
<keyword evidence="1" id="KW-1133">Transmembrane helix</keyword>
<feature type="transmembrane region" description="Helical" evidence="1">
    <location>
        <begin position="69"/>
        <end position="86"/>
    </location>
</feature>
<dbReference type="Proteomes" id="UP000321419">
    <property type="component" value="Unassembled WGS sequence"/>
</dbReference>
<evidence type="ECO:0000313" key="2">
    <source>
        <dbReference type="EMBL" id="GEK55272.1"/>
    </source>
</evidence>
<name>A0A510XW85_9GAMM</name>
<keyword evidence="3" id="KW-1185">Reference proteome</keyword>